<evidence type="ECO:0000256" key="1">
    <source>
        <dbReference type="ARBA" id="ARBA00009798"/>
    </source>
</evidence>
<dbReference type="eggNOG" id="COG2606">
    <property type="taxonomic scope" value="Bacteria"/>
</dbReference>
<dbReference type="AlphaFoldDB" id="Q6N1V6"/>
<dbReference type="EMBL" id="BX572606">
    <property type="protein sequence ID" value="CAE29739.1"/>
    <property type="molecule type" value="Genomic_DNA"/>
</dbReference>
<dbReference type="PANTHER" id="PTHR30411">
    <property type="entry name" value="CYTOPLASMIC PROTEIN"/>
    <property type="match status" value="1"/>
</dbReference>
<dbReference type="InterPro" id="IPR036754">
    <property type="entry name" value="YbaK/aa-tRNA-synt-asso_dom_sf"/>
</dbReference>
<dbReference type="GO" id="GO:0016829">
    <property type="term" value="F:lyase activity"/>
    <property type="evidence" value="ECO:0007669"/>
    <property type="project" value="UniProtKB-KW"/>
</dbReference>
<dbReference type="Pfam" id="PF04073">
    <property type="entry name" value="tRNA_edit"/>
    <property type="match status" value="1"/>
</dbReference>
<organism evidence="5">
    <name type="scientific">Rhodopseudomonas palustris (strain ATCC BAA-98 / CGA009)</name>
    <dbReference type="NCBI Taxonomy" id="258594"/>
    <lineage>
        <taxon>Bacteria</taxon>
        <taxon>Pseudomonadati</taxon>
        <taxon>Pseudomonadota</taxon>
        <taxon>Alphaproteobacteria</taxon>
        <taxon>Hyphomicrobiales</taxon>
        <taxon>Nitrobacteraceae</taxon>
        <taxon>Rhodopseudomonas</taxon>
    </lineage>
</organism>
<dbReference type="STRING" id="258594.RPA4298"/>
<evidence type="ECO:0000313" key="5">
    <source>
        <dbReference type="EMBL" id="CAE29739.1"/>
    </source>
</evidence>
<proteinExistence type="inferred from homology"/>
<evidence type="ECO:0000256" key="3">
    <source>
        <dbReference type="ARBA" id="ARBA00023239"/>
    </source>
</evidence>
<keyword evidence="2" id="KW-0648">Protein biosynthesis</keyword>
<gene>
    <name evidence="5" type="ordered locus">RPA4298</name>
</gene>
<dbReference type="InterPro" id="IPR004369">
    <property type="entry name" value="Prolyl-tRNA_editing_YbaK/EbsC"/>
</dbReference>
<sequence>MLAGQPCPMAARVRVRSLARVPRNDGAGDMMALHCVGLRAVTMCAPAHAGAPSCYLPRVPAMSKSTRATQMLEKLGVAFKLHSYDYDPNAEAIGLAAAAAVGVEPKRMLKTLMAELDGKPVCAVIASDKEVSMKKLAAALGGKSARMMKPADAERLTGYHVGGISPFGQKKRVPVAIDDAALAETTVYLNGGQRGLQIELDPSAAVTALGAVARPIAAD</sequence>
<keyword evidence="3" id="KW-0456">Lyase</keyword>
<dbReference type="GO" id="GO:0006412">
    <property type="term" value="P:translation"/>
    <property type="evidence" value="ECO:0007669"/>
    <property type="project" value="UniProtKB-KW"/>
</dbReference>
<dbReference type="Gene3D" id="3.90.960.10">
    <property type="entry name" value="YbaK/aminoacyl-tRNA synthetase-associated domain"/>
    <property type="match status" value="1"/>
</dbReference>
<dbReference type="NCBIfam" id="TIGR00011">
    <property type="entry name" value="YbaK_EbsC"/>
    <property type="match status" value="1"/>
</dbReference>
<dbReference type="GO" id="GO:0002161">
    <property type="term" value="F:aminoacyl-tRNA deacylase activity"/>
    <property type="evidence" value="ECO:0007669"/>
    <property type="project" value="InterPro"/>
</dbReference>
<reference evidence="5" key="1">
    <citation type="journal article" date="2004" name="Nat. Biotechnol.">
        <title>Complete genome sequence of the metabolically versatile photosynthetic bacterium Rhodopseudomonas palustris.</title>
        <authorList>
            <person name="Larimer F.W."/>
            <person name="Chain P."/>
            <person name="Hauser L."/>
            <person name="Lamerdin J."/>
            <person name="Malfatti S."/>
            <person name="Do L."/>
            <person name="Land M.L."/>
            <person name="Pelletier D.A."/>
            <person name="Beatty J.T."/>
            <person name="Lang A.S."/>
            <person name="Tabita F.R."/>
            <person name="Gibson J.L."/>
            <person name="Hanson T.E."/>
            <person name="Bobst C."/>
            <person name="Torres J.L."/>
            <person name="Peres C."/>
            <person name="Harrison F.H."/>
            <person name="Gibson J."/>
            <person name="Harwood C.S."/>
        </authorList>
    </citation>
    <scope>NUCLEOTIDE SEQUENCE [LARGE SCALE GENOMIC DNA]</scope>
    <source>
        <strain evidence="5">CGA009</strain>
    </source>
</reference>
<dbReference type="InterPro" id="IPR007214">
    <property type="entry name" value="YbaK/aa-tRNA-synth-assoc-dom"/>
</dbReference>
<evidence type="ECO:0000256" key="2">
    <source>
        <dbReference type="ARBA" id="ARBA00022917"/>
    </source>
</evidence>
<dbReference type="PhylomeDB" id="Q6N1V6"/>
<dbReference type="SUPFAM" id="SSF55826">
    <property type="entry name" value="YbaK/ProRS associated domain"/>
    <property type="match status" value="1"/>
</dbReference>
<name>Q6N1V6_RHOPA</name>
<dbReference type="CDD" id="cd00002">
    <property type="entry name" value="YbaK_deacylase"/>
    <property type="match status" value="1"/>
</dbReference>
<dbReference type="HOGENOM" id="CLU_094875_1_0_5"/>
<feature type="domain" description="YbaK/aminoacyl-tRNA synthetase-associated" evidence="4">
    <location>
        <begin position="95"/>
        <end position="202"/>
    </location>
</feature>
<dbReference type="PANTHER" id="PTHR30411:SF0">
    <property type="entry name" value="CYS-TRNA(PRO)_CYS-TRNA(CYS) DEACYLASE YBAK"/>
    <property type="match status" value="1"/>
</dbReference>
<evidence type="ECO:0000259" key="4">
    <source>
        <dbReference type="Pfam" id="PF04073"/>
    </source>
</evidence>
<accession>Q6N1V6</accession>
<protein>
    <submittedName>
        <fullName evidence="5">ATP/GTP-binding site motif A (P-loop)</fullName>
    </submittedName>
</protein>
<comment type="similarity">
    <text evidence="1">Belongs to the prolyl-tRNA editing family. YbaK/EbsC subfamily.</text>
</comment>